<dbReference type="PROSITE" id="PS51779">
    <property type="entry name" value="POTRA"/>
    <property type="match status" value="1"/>
</dbReference>
<keyword evidence="11" id="KW-1185">Reference proteome</keyword>
<dbReference type="Gene3D" id="2.40.160.50">
    <property type="entry name" value="membrane protein fhac: a member of the omp85/tpsb transporter family"/>
    <property type="match status" value="1"/>
</dbReference>
<feature type="domain" description="POTRA" evidence="9">
    <location>
        <begin position="55"/>
        <end position="129"/>
    </location>
</feature>
<evidence type="ECO:0000259" key="9">
    <source>
        <dbReference type="PROSITE" id="PS51779"/>
    </source>
</evidence>
<evidence type="ECO:0000313" key="10">
    <source>
        <dbReference type="EMBL" id="ABP34310.1"/>
    </source>
</evidence>
<dbReference type="GO" id="GO:0008320">
    <property type="term" value="F:protein transmembrane transporter activity"/>
    <property type="evidence" value="ECO:0007669"/>
    <property type="project" value="TreeGrafter"/>
</dbReference>
<dbReference type="InterPro" id="IPR034746">
    <property type="entry name" value="POTRA"/>
</dbReference>
<keyword evidence="6" id="KW-0653">Protein transport</keyword>
<evidence type="ECO:0000313" key="11">
    <source>
        <dbReference type="Proteomes" id="UP000000231"/>
    </source>
</evidence>
<evidence type="ECO:0000256" key="3">
    <source>
        <dbReference type="ARBA" id="ARBA00022448"/>
    </source>
</evidence>
<evidence type="ECO:0000256" key="6">
    <source>
        <dbReference type="ARBA" id="ARBA00022927"/>
    </source>
</evidence>
<dbReference type="EMBL" id="CP000655">
    <property type="protein sequence ID" value="ABP34310.1"/>
    <property type="molecule type" value="Genomic_DNA"/>
</dbReference>
<evidence type="ECO:0000256" key="1">
    <source>
        <dbReference type="ARBA" id="ARBA00004442"/>
    </source>
</evidence>
<protein>
    <submittedName>
        <fullName evidence="10">Polypeptide-transport-associated domain protein, ShlB-type</fullName>
    </submittedName>
</protein>
<dbReference type="eggNOG" id="COG2831">
    <property type="taxonomic scope" value="Bacteria"/>
</dbReference>
<reference evidence="10 11" key="1">
    <citation type="journal article" date="2012" name="Stand. Genomic Sci.">
        <title>Complete genome sequence of Polynucleobacter necessarius subsp. asymbioticus type strain (QLW-P1DMWA-1(T)).</title>
        <authorList>
            <person name="Meincke L."/>
            <person name="Copeland A."/>
            <person name="Lapidus A."/>
            <person name="Lucas S."/>
            <person name="Berry K.W."/>
            <person name="Del Rio T.G."/>
            <person name="Hammon N."/>
            <person name="Dalin E."/>
            <person name="Tice H."/>
            <person name="Pitluck S."/>
            <person name="Richardson P."/>
            <person name="Bruce D."/>
            <person name="Goodwin L."/>
            <person name="Han C."/>
            <person name="Tapia R."/>
            <person name="Detter J.C."/>
            <person name="Schmutz J."/>
            <person name="Brettin T."/>
            <person name="Larimer F."/>
            <person name="Land M."/>
            <person name="Hauser L."/>
            <person name="Kyrpides N.C."/>
            <person name="Ivanova N."/>
            <person name="Goker M."/>
            <person name="Woyke T."/>
            <person name="Wu Q.L."/>
            <person name="Pockl M."/>
            <person name="Hahn M.W."/>
            <person name="Klenk H.P."/>
        </authorList>
    </citation>
    <scope>NUCLEOTIDE SEQUENCE [LARGE SCALE GENOMIC DNA]</scope>
    <source>
        <strain evidence="11">DSM 18221 / CIP 109841 / QLW-P1DMWA-1</strain>
    </source>
</reference>
<dbReference type="PANTHER" id="PTHR34597">
    <property type="entry name" value="SLR1661 PROTEIN"/>
    <property type="match status" value="1"/>
</dbReference>
<comment type="subcellular location">
    <subcellularLocation>
        <location evidence="1">Cell outer membrane</location>
    </subcellularLocation>
</comment>
<dbReference type="Proteomes" id="UP000000231">
    <property type="component" value="Chromosome"/>
</dbReference>
<accession>A4SXU6</accession>
<dbReference type="InterPro" id="IPR051544">
    <property type="entry name" value="TPS_OM_transporter"/>
</dbReference>
<evidence type="ECO:0000256" key="5">
    <source>
        <dbReference type="ARBA" id="ARBA00022692"/>
    </source>
</evidence>
<evidence type="ECO:0000256" key="4">
    <source>
        <dbReference type="ARBA" id="ARBA00022452"/>
    </source>
</evidence>
<dbReference type="InterPro" id="IPR005565">
    <property type="entry name" value="Hemolysn_activator_HlyB_C"/>
</dbReference>
<dbReference type="HOGENOM" id="CLU_021521_2_2_4"/>
<keyword evidence="8" id="KW-0998">Cell outer membrane</keyword>
<proteinExistence type="inferred from homology"/>
<name>A4SXU6_POLAQ</name>
<dbReference type="GO" id="GO:0046819">
    <property type="term" value="P:protein secretion by the type V secretion system"/>
    <property type="evidence" value="ECO:0007669"/>
    <property type="project" value="TreeGrafter"/>
</dbReference>
<comment type="similarity">
    <text evidence="2">Belongs to the TPS (TC 1.B.20) family.</text>
</comment>
<dbReference type="GO" id="GO:0098046">
    <property type="term" value="C:type V protein secretion system complex"/>
    <property type="evidence" value="ECO:0007669"/>
    <property type="project" value="TreeGrafter"/>
</dbReference>
<dbReference type="GO" id="GO:0009279">
    <property type="term" value="C:cell outer membrane"/>
    <property type="evidence" value="ECO:0007669"/>
    <property type="project" value="UniProtKB-SubCell"/>
</dbReference>
<organism evidence="10 11">
    <name type="scientific">Polynucleobacter asymbioticus (strain DSM 18221 / CIP 109841 / QLW-P1DMWA-1)</name>
    <name type="common">Polynucleobacter necessarius subsp. asymbioticus</name>
    <dbReference type="NCBI Taxonomy" id="312153"/>
    <lineage>
        <taxon>Bacteria</taxon>
        <taxon>Pseudomonadati</taxon>
        <taxon>Pseudomonadota</taxon>
        <taxon>Betaproteobacteria</taxon>
        <taxon>Burkholderiales</taxon>
        <taxon>Burkholderiaceae</taxon>
        <taxon>Polynucleobacter</taxon>
    </lineage>
</organism>
<keyword evidence="7" id="KW-0472">Membrane</keyword>
<dbReference type="AlphaFoldDB" id="A4SXU6"/>
<dbReference type="Pfam" id="PF08479">
    <property type="entry name" value="POTRA_2"/>
    <property type="match status" value="1"/>
</dbReference>
<dbReference type="Pfam" id="PF03865">
    <property type="entry name" value="ShlB"/>
    <property type="match status" value="1"/>
</dbReference>
<dbReference type="PANTHER" id="PTHR34597:SF1">
    <property type="entry name" value="HEME_HEMOPEXIN TRANSPORTER PROTEIN HUXB"/>
    <property type="match status" value="1"/>
</dbReference>
<dbReference type="InterPro" id="IPR013686">
    <property type="entry name" value="Polypept-transport_assoc_ShlB"/>
</dbReference>
<evidence type="ECO:0000256" key="7">
    <source>
        <dbReference type="ARBA" id="ARBA00023136"/>
    </source>
</evidence>
<keyword evidence="5" id="KW-0812">Transmembrane</keyword>
<keyword evidence="4" id="KW-1134">Transmembrane beta strand</keyword>
<dbReference type="Gene3D" id="3.10.20.310">
    <property type="entry name" value="membrane protein fhac"/>
    <property type="match status" value="1"/>
</dbReference>
<gene>
    <name evidence="10" type="ordered locus">Pnuc_1094</name>
</gene>
<keyword evidence="3" id="KW-0813">Transport</keyword>
<sequence length="571" mass="60690">MTCTWSYQVFGQVDAGALQQGLEQQLPLPSPLALPEPSKAAPVQPSAPKQGEVRFTVKSFVLEGVNILPESEVQLAIRSWVGVPVSFDDLQRACDAIQNLYRSKGYTVQAILPPQKIADGIVKILVTEAKLGKVVVENPKGPTRFSKERAASYITYANPIGAPLSMPAIERAVTILNETPGVIVLSQLEPGDKDGESDLRLQLTQPDLVQGRVEANTYGSRTTGANQGIVALNLNNPIGIGESFSLNGIVSQGSQYIQGAISAPASPDGLRLGLAGTFLNYKNVSNYAYNGGAGSAWTTGVSGAYPLIRSPGANLNGSVNYDIKSYNNTNFITDSVISAYNINNLSAGLSGNLADDIGYGAINTGSVTMVLGHLDIQATSQSGYGLYAIPDTTPTAYGVVTPSNFAKLAFSANRTQQLDQSGNTNLYAGVSGQFASVNLNTAEQIYLGGPYGVRAYPVAQSGGTQGGLFTVELRHRIYEKFTLSTFFDGGVVQQYKNLYPGWQGQTNANNTYSLMGAGFGVKWDYEGWGINAMVAWKVGQNPLYSSTGQAVNTDGTTTQPRGWVSASYNFN</sequence>
<dbReference type="KEGG" id="pnu:Pnuc_1094"/>
<evidence type="ECO:0000256" key="2">
    <source>
        <dbReference type="ARBA" id="ARBA00009055"/>
    </source>
</evidence>
<evidence type="ECO:0000256" key="8">
    <source>
        <dbReference type="ARBA" id="ARBA00023237"/>
    </source>
</evidence>